<gene>
    <name evidence="2" type="ORF">ALC62_00977</name>
</gene>
<evidence type="ECO:0000256" key="1">
    <source>
        <dbReference type="SAM" id="Phobius"/>
    </source>
</evidence>
<keyword evidence="1" id="KW-0812">Transmembrane</keyword>
<accession>A0A195D5I2</accession>
<evidence type="ECO:0000313" key="2">
    <source>
        <dbReference type="EMBL" id="KYN08132.1"/>
    </source>
</evidence>
<keyword evidence="3" id="KW-1185">Reference proteome</keyword>
<reference evidence="2 3" key="1">
    <citation type="submission" date="2016-03" db="EMBL/GenBank/DDBJ databases">
        <title>Cyphomyrmex costatus WGS genome.</title>
        <authorList>
            <person name="Nygaard S."/>
            <person name="Hu H."/>
            <person name="Boomsma J."/>
            <person name="Zhang G."/>
        </authorList>
    </citation>
    <scope>NUCLEOTIDE SEQUENCE [LARGE SCALE GENOMIC DNA]</scope>
    <source>
        <strain evidence="2">MS0001</strain>
        <tissue evidence="2">Whole body</tissue>
    </source>
</reference>
<keyword evidence="1" id="KW-1133">Transmembrane helix</keyword>
<dbReference type="Proteomes" id="UP000078542">
    <property type="component" value="Unassembled WGS sequence"/>
</dbReference>
<keyword evidence="1" id="KW-0472">Membrane</keyword>
<dbReference type="AlphaFoldDB" id="A0A195D5I2"/>
<dbReference type="EMBL" id="KQ976818">
    <property type="protein sequence ID" value="KYN08132.1"/>
    <property type="molecule type" value="Genomic_DNA"/>
</dbReference>
<sequence>MTVIVTEDDSFIGVDDARGAISLVIIVVTVPIALGGDSLLLLRGTSPILVVKVLSKVVRNEKIVTILERHWLDDQLPTTSFLERQFLHRQAVHISTAFGIQYTMFHSLSHRHLVVTPRVHNLFHIRIDNIFVDGFVQWIRLAGNPIDDTAGPIVHKTLRYCVGECDGTTSYPNGHVHLSKIAADSLAILSNDLSRDRIQQALSHRIDNANSRGGGITSTTVVTTCCRYLNSIRDVGPFVVELLTHRREHRHPTV</sequence>
<name>A0A195D5I2_9HYME</name>
<protein>
    <submittedName>
        <fullName evidence="2">Uncharacterized protein</fullName>
    </submittedName>
</protein>
<feature type="transmembrane region" description="Helical" evidence="1">
    <location>
        <begin position="20"/>
        <end position="42"/>
    </location>
</feature>
<evidence type="ECO:0000313" key="3">
    <source>
        <dbReference type="Proteomes" id="UP000078542"/>
    </source>
</evidence>
<organism evidence="2 3">
    <name type="scientific">Cyphomyrmex costatus</name>
    <dbReference type="NCBI Taxonomy" id="456900"/>
    <lineage>
        <taxon>Eukaryota</taxon>
        <taxon>Metazoa</taxon>
        <taxon>Ecdysozoa</taxon>
        <taxon>Arthropoda</taxon>
        <taxon>Hexapoda</taxon>
        <taxon>Insecta</taxon>
        <taxon>Pterygota</taxon>
        <taxon>Neoptera</taxon>
        <taxon>Endopterygota</taxon>
        <taxon>Hymenoptera</taxon>
        <taxon>Apocrita</taxon>
        <taxon>Aculeata</taxon>
        <taxon>Formicoidea</taxon>
        <taxon>Formicidae</taxon>
        <taxon>Myrmicinae</taxon>
        <taxon>Cyphomyrmex</taxon>
    </lineage>
</organism>
<proteinExistence type="predicted"/>